<keyword evidence="3" id="KW-1185">Reference proteome</keyword>
<dbReference type="AlphaFoldDB" id="U6MCR0"/>
<name>U6MCR0_EIMMA</name>
<organism evidence="2 3">
    <name type="scientific">Eimeria maxima</name>
    <name type="common">Coccidian parasite</name>
    <dbReference type="NCBI Taxonomy" id="5804"/>
    <lineage>
        <taxon>Eukaryota</taxon>
        <taxon>Sar</taxon>
        <taxon>Alveolata</taxon>
        <taxon>Apicomplexa</taxon>
        <taxon>Conoidasida</taxon>
        <taxon>Coccidia</taxon>
        <taxon>Eucoccidiorida</taxon>
        <taxon>Eimeriorina</taxon>
        <taxon>Eimeriidae</taxon>
        <taxon>Eimeria</taxon>
    </lineage>
</organism>
<evidence type="ECO:0000313" key="2">
    <source>
        <dbReference type="EMBL" id="CDJ59450.1"/>
    </source>
</evidence>
<sequence length="475" mass="52675">MRPSGDQQYLATHKLPCSLSTGSKLGESSLAFNPYSGEDIGSQLPYPPQHSGPARSRLRNLPRPVSLVATISVVLIIVSLWICMPLRSREWLSGVTNRRLSQGGEGIDEDELSVIEGCLDLEADMGVLKDRATSGSTNDSSDRVTELVSMLSEAAAAKESVEERLPVGGEVDSSGQWLEGRTGFEYEDSDMRFLPTSSKQAFVENGEFTDVTPALDPDSWMDTIPSISIQPGEPETKEGFLAAGDEDNSGKSSVSPSRTISIFAGFSDGPVSEEILNHPFVRLPVLEEGVVPRYFRPSNLYANPTRRSSFQVYLTTLRELYAQKTLSQRDVYVLQTALERLVATVQLRTPARPKREFPCFIVEILGSRFMALDAIVCAIELLGDYMSLPLWWEKFTAGIKAVPLRSARSRGGDMAEFNRHLATRLLAALDIYKEGRRPPLKEVYALKVLLLCPPFGRPALKDRKWDRWRHDGKCS</sequence>
<dbReference type="RefSeq" id="XP_013336098.1">
    <property type="nucleotide sequence ID" value="XM_013480644.1"/>
</dbReference>
<dbReference type="Proteomes" id="UP000030763">
    <property type="component" value="Unassembled WGS sequence"/>
</dbReference>
<evidence type="ECO:0000313" key="3">
    <source>
        <dbReference type="Proteomes" id="UP000030763"/>
    </source>
</evidence>
<keyword evidence="1" id="KW-0472">Membrane</keyword>
<gene>
    <name evidence="2" type="ORF">EMWEY_00022200</name>
</gene>
<accession>U6MCR0</accession>
<reference evidence="2" key="1">
    <citation type="submission" date="2013-10" db="EMBL/GenBank/DDBJ databases">
        <title>Genomic analysis of the causative agents of coccidiosis in chickens.</title>
        <authorList>
            <person name="Reid A.J."/>
            <person name="Blake D."/>
            <person name="Billington K."/>
            <person name="Browne H."/>
            <person name="Dunn M."/>
            <person name="Hung S."/>
            <person name="Kawahara F."/>
            <person name="Miranda-Saavedra D."/>
            <person name="Mourier T."/>
            <person name="Nagra H."/>
            <person name="Otto T.D."/>
            <person name="Rawlings N."/>
            <person name="Sanchez A."/>
            <person name="Sanders M."/>
            <person name="Subramaniam C."/>
            <person name="Tay Y."/>
            <person name="Dear P."/>
            <person name="Doerig C."/>
            <person name="Gruber A."/>
            <person name="Parkinson J."/>
            <person name="Shirley M."/>
            <person name="Wan K.L."/>
            <person name="Berriman M."/>
            <person name="Tomley F."/>
            <person name="Pain A."/>
        </authorList>
    </citation>
    <scope>NUCLEOTIDE SEQUENCE [LARGE SCALE GENOMIC DNA]</scope>
    <source>
        <strain evidence="2">Weybridge</strain>
    </source>
</reference>
<dbReference type="GeneID" id="25336206"/>
<dbReference type="EMBL" id="HG720423">
    <property type="protein sequence ID" value="CDJ59450.1"/>
    <property type="molecule type" value="Genomic_DNA"/>
</dbReference>
<feature type="transmembrane region" description="Helical" evidence="1">
    <location>
        <begin position="65"/>
        <end position="82"/>
    </location>
</feature>
<evidence type="ECO:0008006" key="4">
    <source>
        <dbReference type="Google" id="ProtNLM"/>
    </source>
</evidence>
<keyword evidence="1" id="KW-0812">Transmembrane</keyword>
<reference evidence="2" key="2">
    <citation type="submission" date="2013-10" db="EMBL/GenBank/DDBJ databases">
        <authorList>
            <person name="Aslett M."/>
        </authorList>
    </citation>
    <scope>NUCLEOTIDE SEQUENCE [LARGE SCALE GENOMIC DNA]</scope>
    <source>
        <strain evidence="2">Weybridge</strain>
    </source>
</reference>
<dbReference type="OrthoDB" id="347609at2759"/>
<proteinExistence type="predicted"/>
<protein>
    <recommendedName>
        <fullName evidence="4">Transmembrane protein</fullName>
    </recommendedName>
</protein>
<evidence type="ECO:0000256" key="1">
    <source>
        <dbReference type="SAM" id="Phobius"/>
    </source>
</evidence>
<dbReference type="OMA" id="QHMENEA"/>
<dbReference type="VEuPathDB" id="ToxoDB:EMWEY_00022200"/>
<keyword evidence="1" id="KW-1133">Transmembrane helix</keyword>